<dbReference type="PROSITE" id="PS00107">
    <property type="entry name" value="PROTEIN_KINASE_ATP"/>
    <property type="match status" value="1"/>
</dbReference>
<dbReference type="PROSITE" id="PS00108">
    <property type="entry name" value="PROTEIN_KINASE_ST"/>
    <property type="match status" value="1"/>
</dbReference>
<evidence type="ECO:0000259" key="12">
    <source>
        <dbReference type="PROSITE" id="PS50011"/>
    </source>
</evidence>
<dbReference type="SUPFAM" id="SSF56112">
    <property type="entry name" value="Protein kinase-like (PK-like)"/>
    <property type="match status" value="1"/>
</dbReference>
<evidence type="ECO:0000256" key="10">
    <source>
        <dbReference type="PROSITE-ProRule" id="PRU10141"/>
    </source>
</evidence>
<dbReference type="GeneID" id="17281342"/>
<dbReference type="Gene3D" id="1.10.510.10">
    <property type="entry name" value="Transferase(Phosphotransferase) domain 1"/>
    <property type="match status" value="1"/>
</dbReference>
<keyword evidence="7 10" id="KW-0067">ATP-binding</keyword>
<evidence type="ECO:0000313" key="13">
    <source>
        <dbReference type="EnsemblProtists" id="EOD36071"/>
    </source>
</evidence>
<dbReference type="PROSITE" id="PS50011">
    <property type="entry name" value="PROTEIN_KINASE_DOM"/>
    <property type="match status" value="1"/>
</dbReference>
<evidence type="ECO:0000256" key="1">
    <source>
        <dbReference type="ARBA" id="ARBA00006485"/>
    </source>
</evidence>
<name>A0A0D3KJY6_EMIH1</name>
<reference evidence="13" key="2">
    <citation type="submission" date="2024-10" db="UniProtKB">
        <authorList>
            <consortium name="EnsemblProtists"/>
        </authorList>
    </citation>
    <scope>IDENTIFICATION</scope>
</reference>
<dbReference type="PANTHER" id="PTHR24056">
    <property type="entry name" value="CELL DIVISION PROTEIN KINASE"/>
    <property type="match status" value="1"/>
</dbReference>
<dbReference type="Pfam" id="PF00069">
    <property type="entry name" value="Pkinase"/>
    <property type="match status" value="1"/>
</dbReference>
<dbReference type="EC" id="2.7.11.22" evidence="2"/>
<evidence type="ECO:0000256" key="4">
    <source>
        <dbReference type="ARBA" id="ARBA00022679"/>
    </source>
</evidence>
<evidence type="ECO:0000256" key="7">
    <source>
        <dbReference type="ARBA" id="ARBA00022840"/>
    </source>
</evidence>
<dbReference type="SMART" id="SM00220">
    <property type="entry name" value="S_TKc"/>
    <property type="match status" value="1"/>
</dbReference>
<keyword evidence="4" id="KW-0808">Transferase</keyword>
<keyword evidence="14" id="KW-1185">Reference proteome</keyword>
<dbReference type="GO" id="GO:0005634">
    <property type="term" value="C:nucleus"/>
    <property type="evidence" value="ECO:0007669"/>
    <property type="project" value="TreeGrafter"/>
</dbReference>
<evidence type="ECO:0000256" key="11">
    <source>
        <dbReference type="RuleBase" id="RU000304"/>
    </source>
</evidence>
<sequence>RYAKLHRIGEGSFGQVFRATDTRTGRDVALKHIRLRDLRSLPAAALREVLALRAVEHPNVMRLVATYTHGANLVLVLPLMRLSLHAVLDQRATPLPERAVRDIGAQLLAGLAATHEAGVMHRDVKPGNVLFGGDGMVQLADFGQARLRPDGCGDGAPLTAHVGTRWYRAPELLLGSTSYGAPVDMWAAGCVLAQLYTLSPLLAGASDIDQMFRVVALLGSPTSQRWPAATSLPDHGKLQLPECEPTPLGTLMPHAPDEALALLDRLLRYEPRA</sequence>
<dbReference type="STRING" id="2903.R1FKF6"/>
<evidence type="ECO:0000256" key="9">
    <source>
        <dbReference type="ARBA" id="ARBA00048367"/>
    </source>
</evidence>
<dbReference type="Proteomes" id="UP000013827">
    <property type="component" value="Unassembled WGS sequence"/>
</dbReference>
<dbReference type="EnsemblProtists" id="EOD36071">
    <property type="protein sequence ID" value="EOD36071"/>
    <property type="gene ID" value="EMIHUDRAFT_53703"/>
</dbReference>
<evidence type="ECO:0000256" key="5">
    <source>
        <dbReference type="ARBA" id="ARBA00022741"/>
    </source>
</evidence>
<dbReference type="HOGENOM" id="CLU_000288_181_1_1"/>
<comment type="catalytic activity">
    <reaction evidence="9">
        <text>L-seryl-[protein] + ATP = O-phospho-L-seryl-[protein] + ADP + H(+)</text>
        <dbReference type="Rhea" id="RHEA:17989"/>
        <dbReference type="Rhea" id="RHEA-COMP:9863"/>
        <dbReference type="Rhea" id="RHEA-COMP:11604"/>
        <dbReference type="ChEBI" id="CHEBI:15378"/>
        <dbReference type="ChEBI" id="CHEBI:29999"/>
        <dbReference type="ChEBI" id="CHEBI:30616"/>
        <dbReference type="ChEBI" id="CHEBI:83421"/>
        <dbReference type="ChEBI" id="CHEBI:456216"/>
        <dbReference type="EC" id="2.7.11.22"/>
    </reaction>
</comment>
<dbReference type="GO" id="GO:0004693">
    <property type="term" value="F:cyclin-dependent protein serine/threonine kinase activity"/>
    <property type="evidence" value="ECO:0007669"/>
    <property type="project" value="UniProtKB-EC"/>
</dbReference>
<dbReference type="PaxDb" id="2903-EOD36071"/>
<keyword evidence="5 10" id="KW-0547">Nucleotide-binding</keyword>
<evidence type="ECO:0000256" key="2">
    <source>
        <dbReference type="ARBA" id="ARBA00012425"/>
    </source>
</evidence>
<dbReference type="KEGG" id="ehx:EMIHUDRAFT_53703"/>
<evidence type="ECO:0000256" key="8">
    <source>
        <dbReference type="ARBA" id="ARBA00047811"/>
    </source>
</evidence>
<keyword evidence="6" id="KW-0418">Kinase</keyword>
<evidence type="ECO:0000256" key="3">
    <source>
        <dbReference type="ARBA" id="ARBA00022527"/>
    </source>
</evidence>
<dbReference type="Gene3D" id="3.30.200.20">
    <property type="entry name" value="Phosphorylase Kinase, domain 1"/>
    <property type="match status" value="1"/>
</dbReference>
<protein>
    <recommendedName>
        <fullName evidence="2">cyclin-dependent kinase</fullName>
        <ecNumber evidence="2">2.7.11.22</ecNumber>
    </recommendedName>
</protein>
<feature type="binding site" evidence="10">
    <location>
        <position position="31"/>
    </location>
    <ligand>
        <name>ATP</name>
        <dbReference type="ChEBI" id="CHEBI:30616"/>
    </ligand>
</feature>
<feature type="domain" description="Protein kinase" evidence="12">
    <location>
        <begin position="2"/>
        <end position="273"/>
    </location>
</feature>
<dbReference type="FunFam" id="1.10.510.10:FF:000624">
    <property type="entry name" value="Mitogen-activated protein kinase"/>
    <property type="match status" value="1"/>
</dbReference>
<dbReference type="InterPro" id="IPR011009">
    <property type="entry name" value="Kinase-like_dom_sf"/>
</dbReference>
<dbReference type="OMA" id="TENCCPA"/>
<dbReference type="GO" id="GO:0005524">
    <property type="term" value="F:ATP binding"/>
    <property type="evidence" value="ECO:0007669"/>
    <property type="project" value="UniProtKB-UniRule"/>
</dbReference>
<accession>A0A0D3KJY6</accession>
<evidence type="ECO:0000313" key="14">
    <source>
        <dbReference type="Proteomes" id="UP000013827"/>
    </source>
</evidence>
<dbReference type="InterPro" id="IPR050108">
    <property type="entry name" value="CDK"/>
</dbReference>
<dbReference type="InterPro" id="IPR000719">
    <property type="entry name" value="Prot_kinase_dom"/>
</dbReference>
<comment type="similarity">
    <text evidence="1">Belongs to the protein kinase superfamily. CMGC Ser/Thr protein kinase family. CDC2/CDKX subfamily.</text>
</comment>
<comment type="catalytic activity">
    <reaction evidence="8">
        <text>L-threonyl-[protein] + ATP = O-phospho-L-threonyl-[protein] + ADP + H(+)</text>
        <dbReference type="Rhea" id="RHEA:46608"/>
        <dbReference type="Rhea" id="RHEA-COMP:11060"/>
        <dbReference type="Rhea" id="RHEA-COMP:11605"/>
        <dbReference type="ChEBI" id="CHEBI:15378"/>
        <dbReference type="ChEBI" id="CHEBI:30013"/>
        <dbReference type="ChEBI" id="CHEBI:30616"/>
        <dbReference type="ChEBI" id="CHEBI:61977"/>
        <dbReference type="ChEBI" id="CHEBI:456216"/>
        <dbReference type="EC" id="2.7.11.22"/>
    </reaction>
</comment>
<organism evidence="13 14">
    <name type="scientific">Emiliania huxleyi (strain CCMP1516)</name>
    <dbReference type="NCBI Taxonomy" id="280463"/>
    <lineage>
        <taxon>Eukaryota</taxon>
        <taxon>Haptista</taxon>
        <taxon>Haptophyta</taxon>
        <taxon>Prymnesiophyceae</taxon>
        <taxon>Isochrysidales</taxon>
        <taxon>Noelaerhabdaceae</taxon>
        <taxon>Emiliania</taxon>
    </lineage>
</organism>
<dbReference type="eggNOG" id="KOG0661">
    <property type="taxonomic scope" value="Eukaryota"/>
</dbReference>
<evidence type="ECO:0000256" key="6">
    <source>
        <dbReference type="ARBA" id="ARBA00022777"/>
    </source>
</evidence>
<dbReference type="PANTHER" id="PTHR24056:SF171">
    <property type="entry name" value="CYCLIN-DEPENDENT KINASE 20"/>
    <property type="match status" value="1"/>
</dbReference>
<dbReference type="InterPro" id="IPR008271">
    <property type="entry name" value="Ser/Thr_kinase_AS"/>
</dbReference>
<dbReference type="AlphaFoldDB" id="A0A0D3KJY6"/>
<dbReference type="InterPro" id="IPR017441">
    <property type="entry name" value="Protein_kinase_ATP_BS"/>
</dbReference>
<proteinExistence type="inferred from homology"/>
<dbReference type="RefSeq" id="XP_005788500.1">
    <property type="nucleotide sequence ID" value="XM_005788443.1"/>
</dbReference>
<reference evidence="14" key="1">
    <citation type="journal article" date="2013" name="Nature">
        <title>Pan genome of the phytoplankton Emiliania underpins its global distribution.</title>
        <authorList>
            <person name="Read B.A."/>
            <person name="Kegel J."/>
            <person name="Klute M.J."/>
            <person name="Kuo A."/>
            <person name="Lefebvre S.C."/>
            <person name="Maumus F."/>
            <person name="Mayer C."/>
            <person name="Miller J."/>
            <person name="Monier A."/>
            <person name="Salamov A."/>
            <person name="Young J."/>
            <person name="Aguilar M."/>
            <person name="Claverie J.M."/>
            <person name="Frickenhaus S."/>
            <person name="Gonzalez K."/>
            <person name="Herman E.K."/>
            <person name="Lin Y.C."/>
            <person name="Napier J."/>
            <person name="Ogata H."/>
            <person name="Sarno A.F."/>
            <person name="Shmutz J."/>
            <person name="Schroeder D."/>
            <person name="de Vargas C."/>
            <person name="Verret F."/>
            <person name="von Dassow P."/>
            <person name="Valentin K."/>
            <person name="Van de Peer Y."/>
            <person name="Wheeler G."/>
            <person name="Dacks J.B."/>
            <person name="Delwiche C.F."/>
            <person name="Dyhrman S.T."/>
            <person name="Glockner G."/>
            <person name="John U."/>
            <person name="Richards T."/>
            <person name="Worden A.Z."/>
            <person name="Zhang X."/>
            <person name="Grigoriev I.V."/>
            <person name="Allen A.E."/>
            <person name="Bidle K."/>
            <person name="Borodovsky M."/>
            <person name="Bowler C."/>
            <person name="Brownlee C."/>
            <person name="Cock J.M."/>
            <person name="Elias M."/>
            <person name="Gladyshev V.N."/>
            <person name="Groth M."/>
            <person name="Guda C."/>
            <person name="Hadaegh A."/>
            <person name="Iglesias-Rodriguez M.D."/>
            <person name="Jenkins J."/>
            <person name="Jones B.M."/>
            <person name="Lawson T."/>
            <person name="Leese F."/>
            <person name="Lindquist E."/>
            <person name="Lobanov A."/>
            <person name="Lomsadze A."/>
            <person name="Malik S.B."/>
            <person name="Marsh M.E."/>
            <person name="Mackinder L."/>
            <person name="Mock T."/>
            <person name="Mueller-Roeber B."/>
            <person name="Pagarete A."/>
            <person name="Parker M."/>
            <person name="Probert I."/>
            <person name="Quesneville H."/>
            <person name="Raines C."/>
            <person name="Rensing S.A."/>
            <person name="Riano-Pachon D.M."/>
            <person name="Richier S."/>
            <person name="Rokitta S."/>
            <person name="Shiraiwa Y."/>
            <person name="Soanes D.M."/>
            <person name="van der Giezen M."/>
            <person name="Wahlund T.M."/>
            <person name="Williams B."/>
            <person name="Wilson W."/>
            <person name="Wolfe G."/>
            <person name="Wurch L.L."/>
        </authorList>
    </citation>
    <scope>NUCLEOTIDE SEQUENCE</scope>
</reference>
<keyword evidence="3 11" id="KW-0723">Serine/threonine-protein kinase</keyword>